<comment type="caution">
    <text evidence="11">The sequence shown here is derived from an EMBL/GenBank/DDBJ whole genome shotgun (WGS) entry which is preliminary data.</text>
</comment>
<evidence type="ECO:0000256" key="6">
    <source>
        <dbReference type="ARBA" id="ARBA00022777"/>
    </source>
</evidence>
<feature type="region of interest" description="Disordered" evidence="9">
    <location>
        <begin position="1"/>
        <end position="30"/>
    </location>
</feature>
<dbReference type="Pfam" id="PF08447">
    <property type="entry name" value="PAS_3"/>
    <property type="match status" value="1"/>
</dbReference>
<evidence type="ECO:0000256" key="1">
    <source>
        <dbReference type="ARBA" id="ARBA00000085"/>
    </source>
</evidence>
<dbReference type="Gene3D" id="3.30.565.10">
    <property type="entry name" value="Histidine kinase-like ATPase, C-terminal domain"/>
    <property type="match status" value="1"/>
</dbReference>
<dbReference type="GO" id="GO:0004673">
    <property type="term" value="F:protein histidine kinase activity"/>
    <property type="evidence" value="ECO:0007669"/>
    <property type="project" value="UniProtKB-EC"/>
</dbReference>
<keyword evidence="4" id="KW-0808">Transferase</keyword>
<accession>A0A4R5QDG7</accession>
<dbReference type="SUPFAM" id="SSF55785">
    <property type="entry name" value="PYP-like sensor domain (PAS domain)"/>
    <property type="match status" value="1"/>
</dbReference>
<evidence type="ECO:0000256" key="4">
    <source>
        <dbReference type="ARBA" id="ARBA00022679"/>
    </source>
</evidence>
<keyword evidence="12" id="KW-1185">Reference proteome</keyword>
<evidence type="ECO:0000256" key="3">
    <source>
        <dbReference type="ARBA" id="ARBA00022553"/>
    </source>
</evidence>
<keyword evidence="6" id="KW-0418">Kinase</keyword>
<name>A0A4R5QDG7_9PROT</name>
<dbReference type="NCBIfam" id="TIGR00229">
    <property type="entry name" value="sensory_box"/>
    <property type="match status" value="1"/>
</dbReference>
<dbReference type="GO" id="GO:0005524">
    <property type="term" value="F:ATP binding"/>
    <property type="evidence" value="ECO:0007669"/>
    <property type="project" value="UniProtKB-KW"/>
</dbReference>
<evidence type="ECO:0000256" key="7">
    <source>
        <dbReference type="ARBA" id="ARBA00022840"/>
    </source>
</evidence>
<dbReference type="InterPro" id="IPR035965">
    <property type="entry name" value="PAS-like_dom_sf"/>
</dbReference>
<dbReference type="EMBL" id="SMSJ01000037">
    <property type="protein sequence ID" value="TDH60501.1"/>
    <property type="molecule type" value="Genomic_DNA"/>
</dbReference>
<feature type="coiled-coil region" evidence="8">
    <location>
        <begin position="34"/>
        <end position="75"/>
    </location>
</feature>
<dbReference type="OrthoDB" id="9760752at2"/>
<sequence>MSPKRRRDGDNNMAEAQLGLPGTSYDQHGLREALDAERARADRLELALNGLREAKAELEQRVVDLERKADQGALLQSFAEAAPGALWVADARTGQGRYVSPGLEALLGTPAEVVLPEAGRWLGLVYADDRAAVTARFEAVRRGETAEIEYRVLPSTQDGGGSRRPRWVRDFGFPIRTAGQVRYVAGFVADADERRGEEGLRRLLLAELNHRVRNTLAAVHSLAAQTARAAPSPSASWSAFGGRLLALARAHDRLSEGGWAAGAELRLLLETELAPYLSAAGPAAGPRAMLDGPPVQLEPGSAVALALALHEMVTNAVRHGALSTPAGRVEVRWQIAQFQSEYRSAEGARLRIEWLERGGPPLAGPPAQRGFGSRLLERNLPRQLGGEVELRFDPAGLQAAISVPLRSGAVPAE</sequence>
<organism evidence="11 12">
    <name type="scientific">Dankookia rubra</name>
    <dbReference type="NCBI Taxonomy" id="1442381"/>
    <lineage>
        <taxon>Bacteria</taxon>
        <taxon>Pseudomonadati</taxon>
        <taxon>Pseudomonadota</taxon>
        <taxon>Alphaproteobacteria</taxon>
        <taxon>Acetobacterales</taxon>
        <taxon>Roseomonadaceae</taxon>
        <taxon>Dankookia</taxon>
    </lineage>
</organism>
<reference evidence="11 12" key="1">
    <citation type="journal article" date="2016" name="J. Microbiol.">
        <title>Dankookia rubra gen. nov., sp. nov., an alphaproteobacterium isolated from sediment of a shallow stream.</title>
        <authorList>
            <person name="Kim W.H."/>
            <person name="Kim D.H."/>
            <person name="Kang K."/>
            <person name="Ahn T.Y."/>
        </authorList>
    </citation>
    <scope>NUCLEOTIDE SEQUENCE [LARGE SCALE GENOMIC DNA]</scope>
    <source>
        <strain evidence="11 12">JCM30602</strain>
    </source>
</reference>
<dbReference type="EC" id="2.7.13.3" evidence="2"/>
<proteinExistence type="predicted"/>
<evidence type="ECO:0000256" key="2">
    <source>
        <dbReference type="ARBA" id="ARBA00012438"/>
    </source>
</evidence>
<dbReference type="SMART" id="SM00911">
    <property type="entry name" value="HWE_HK"/>
    <property type="match status" value="1"/>
</dbReference>
<evidence type="ECO:0000313" key="12">
    <source>
        <dbReference type="Proteomes" id="UP000295096"/>
    </source>
</evidence>
<feature type="domain" description="Signal transduction histidine kinase HWE region" evidence="10">
    <location>
        <begin position="207"/>
        <end position="294"/>
    </location>
</feature>
<comment type="catalytic activity">
    <reaction evidence="1">
        <text>ATP + protein L-histidine = ADP + protein N-phospho-L-histidine.</text>
        <dbReference type="EC" id="2.7.13.3"/>
    </reaction>
</comment>
<dbReference type="InterPro" id="IPR036890">
    <property type="entry name" value="HATPase_C_sf"/>
</dbReference>
<evidence type="ECO:0000313" key="11">
    <source>
        <dbReference type="EMBL" id="TDH60501.1"/>
    </source>
</evidence>
<dbReference type="InterPro" id="IPR011102">
    <property type="entry name" value="Sig_transdc_His_kinase_HWE"/>
</dbReference>
<evidence type="ECO:0000259" key="10">
    <source>
        <dbReference type="SMART" id="SM00911"/>
    </source>
</evidence>
<gene>
    <name evidence="11" type="ORF">E2C06_21910</name>
</gene>
<dbReference type="InterPro" id="IPR000014">
    <property type="entry name" value="PAS"/>
</dbReference>
<keyword evidence="3" id="KW-0597">Phosphoprotein</keyword>
<dbReference type="PANTHER" id="PTHR41523">
    <property type="entry name" value="TWO-COMPONENT SYSTEM SENSOR PROTEIN"/>
    <property type="match status" value="1"/>
</dbReference>
<keyword evidence="8" id="KW-0175">Coiled coil</keyword>
<dbReference type="Gene3D" id="3.30.450.20">
    <property type="entry name" value="PAS domain"/>
    <property type="match status" value="1"/>
</dbReference>
<evidence type="ECO:0000256" key="9">
    <source>
        <dbReference type="SAM" id="MobiDB-lite"/>
    </source>
</evidence>
<evidence type="ECO:0000256" key="8">
    <source>
        <dbReference type="SAM" id="Coils"/>
    </source>
</evidence>
<dbReference type="PANTHER" id="PTHR41523:SF7">
    <property type="entry name" value="HISTIDINE KINASE"/>
    <property type="match status" value="1"/>
</dbReference>
<dbReference type="AlphaFoldDB" id="A0A4R5QDG7"/>
<dbReference type="Pfam" id="PF07536">
    <property type="entry name" value="HWE_HK"/>
    <property type="match status" value="1"/>
</dbReference>
<protein>
    <recommendedName>
        <fullName evidence="2">histidine kinase</fullName>
        <ecNumber evidence="2">2.7.13.3</ecNumber>
    </recommendedName>
</protein>
<dbReference type="Proteomes" id="UP000295096">
    <property type="component" value="Unassembled WGS sequence"/>
</dbReference>
<keyword evidence="7" id="KW-0067">ATP-binding</keyword>
<dbReference type="InterPro" id="IPR013655">
    <property type="entry name" value="PAS_fold_3"/>
</dbReference>
<dbReference type="RefSeq" id="WP_133290741.1">
    <property type="nucleotide sequence ID" value="NZ_SMSJ01000037.1"/>
</dbReference>
<keyword evidence="5" id="KW-0547">Nucleotide-binding</keyword>
<evidence type="ECO:0000256" key="5">
    <source>
        <dbReference type="ARBA" id="ARBA00022741"/>
    </source>
</evidence>